<proteinExistence type="predicted"/>
<evidence type="ECO:0000313" key="1">
    <source>
        <dbReference type="EMBL" id="KII83912.1"/>
    </source>
</evidence>
<dbReference type="EMBL" id="KN832573">
    <property type="protein sequence ID" value="KII83912.1"/>
    <property type="molecule type" value="Genomic_DNA"/>
</dbReference>
<name>A0A0C9SQL5_PLICR</name>
<evidence type="ECO:0000313" key="2">
    <source>
        <dbReference type="Proteomes" id="UP000053263"/>
    </source>
</evidence>
<organism evidence="1 2">
    <name type="scientific">Plicaturopsis crispa FD-325 SS-3</name>
    <dbReference type="NCBI Taxonomy" id="944288"/>
    <lineage>
        <taxon>Eukaryota</taxon>
        <taxon>Fungi</taxon>
        <taxon>Dikarya</taxon>
        <taxon>Basidiomycota</taxon>
        <taxon>Agaricomycotina</taxon>
        <taxon>Agaricomycetes</taxon>
        <taxon>Agaricomycetidae</taxon>
        <taxon>Amylocorticiales</taxon>
        <taxon>Amylocorticiaceae</taxon>
        <taxon>Plicatura</taxon>
        <taxon>Plicaturopsis crispa</taxon>
    </lineage>
</organism>
<protein>
    <submittedName>
        <fullName evidence="1">Unplaced genomic scaffold PLICRscaffold_20, whole genome shotgun sequence</fullName>
    </submittedName>
</protein>
<accession>A0A0C9SQL5</accession>
<dbReference type="HOGENOM" id="CLU_1294887_0_0_1"/>
<reference evidence="1 2" key="1">
    <citation type="submission" date="2014-06" db="EMBL/GenBank/DDBJ databases">
        <title>Evolutionary Origins and Diversification of the Mycorrhizal Mutualists.</title>
        <authorList>
            <consortium name="DOE Joint Genome Institute"/>
            <consortium name="Mycorrhizal Genomics Consortium"/>
            <person name="Kohler A."/>
            <person name="Kuo A."/>
            <person name="Nagy L.G."/>
            <person name="Floudas D."/>
            <person name="Copeland A."/>
            <person name="Barry K.W."/>
            <person name="Cichocki N."/>
            <person name="Veneault-Fourrey C."/>
            <person name="LaButti K."/>
            <person name="Lindquist E.A."/>
            <person name="Lipzen A."/>
            <person name="Lundell T."/>
            <person name="Morin E."/>
            <person name="Murat C."/>
            <person name="Riley R."/>
            <person name="Ohm R."/>
            <person name="Sun H."/>
            <person name="Tunlid A."/>
            <person name="Henrissat B."/>
            <person name="Grigoriev I.V."/>
            <person name="Hibbett D.S."/>
            <person name="Martin F."/>
        </authorList>
    </citation>
    <scope>NUCLEOTIDE SEQUENCE [LARGE SCALE GENOMIC DNA]</scope>
    <source>
        <strain evidence="1 2">FD-325 SS-3</strain>
    </source>
</reference>
<sequence>MPPKRSIQETSRAAAAHGCGDESCVGCDKNTRRPRAWQSASLAARGFRRATVGATEHWALAQHALFPPTPRWTFLAFPPHPSSSSGAAGVAMWRLLHARASIGDHARSVRELVKPVESIVLHIHWPGYEHVQFSRALRFGSECLGTVAQGVAMCYEEFFEICAREQRQPGGLAIGRDGLQFTDMRLWGLWTPEGDGKNWVAEVSYAIEQGHYH</sequence>
<keyword evidence="2" id="KW-1185">Reference proteome</keyword>
<gene>
    <name evidence="1" type="ORF">PLICRDRAFT_46676</name>
</gene>
<dbReference type="Proteomes" id="UP000053263">
    <property type="component" value="Unassembled WGS sequence"/>
</dbReference>
<dbReference type="AlphaFoldDB" id="A0A0C9SQL5"/>